<dbReference type="EMBL" id="JAPDVD010000001">
    <property type="protein sequence ID" value="MCW4138717.1"/>
    <property type="molecule type" value="Genomic_DNA"/>
</dbReference>
<protein>
    <submittedName>
        <fullName evidence="1">Uncharacterized protein</fullName>
    </submittedName>
</protein>
<dbReference type="Proteomes" id="UP001208620">
    <property type="component" value="Unassembled WGS sequence"/>
</dbReference>
<proteinExistence type="predicted"/>
<dbReference type="RefSeq" id="WP_153095187.1">
    <property type="nucleotide sequence ID" value="NZ_JAPDVB010000001.1"/>
</dbReference>
<dbReference type="AlphaFoldDB" id="A0AAW5UFT2"/>
<comment type="caution">
    <text evidence="1">The sequence shown here is derived from an EMBL/GenBank/DDBJ whole genome shotgun (WGS) entry which is preliminary data.</text>
</comment>
<evidence type="ECO:0000313" key="2">
    <source>
        <dbReference type="Proteomes" id="UP001208620"/>
    </source>
</evidence>
<reference evidence="1" key="1">
    <citation type="submission" date="2022-11" db="EMBL/GenBank/DDBJ databases">
        <title>Genomic repertoires linked with pathogenic potency of arthritogenic Prevotella copri isolated from the gut of rheumatoid arthritis patients.</title>
        <authorList>
            <person name="Nii T."/>
            <person name="Maeda Y."/>
            <person name="Motooka D."/>
            <person name="Naito M."/>
            <person name="Matsumoto Y."/>
            <person name="Ogawa T."/>
            <person name="Oguro-Igashira E."/>
            <person name="Kishikawa T."/>
            <person name="Yamashita M."/>
            <person name="Koizumi S."/>
            <person name="Kurakawa T."/>
            <person name="Okumura R."/>
            <person name="Kayama H."/>
            <person name="Murakami M."/>
            <person name="Sakaguchi T."/>
            <person name="Das B."/>
            <person name="Nakamura S."/>
            <person name="Okada Y."/>
            <person name="Kumanogoh A."/>
            <person name="Takeda K."/>
        </authorList>
    </citation>
    <scope>NUCLEOTIDE SEQUENCE</scope>
    <source>
        <strain evidence="1">H105_2-2</strain>
    </source>
</reference>
<accession>A0AAW5UFT2</accession>
<name>A0AAW5UFT2_9BACT</name>
<organism evidence="1 2">
    <name type="scientific">Segatella copri</name>
    <dbReference type="NCBI Taxonomy" id="165179"/>
    <lineage>
        <taxon>Bacteria</taxon>
        <taxon>Pseudomonadati</taxon>
        <taxon>Bacteroidota</taxon>
        <taxon>Bacteroidia</taxon>
        <taxon>Bacteroidales</taxon>
        <taxon>Prevotellaceae</taxon>
        <taxon>Segatella</taxon>
    </lineage>
</organism>
<evidence type="ECO:0000313" key="1">
    <source>
        <dbReference type="EMBL" id="MCW4138717.1"/>
    </source>
</evidence>
<sequence>MSEPVLCPYLSSPCGSERLYAVCLFQRASVVPEPYEGIFHDFFGIPLKSI</sequence>
<gene>
    <name evidence="1" type="ORF">ONT01_13285</name>
</gene>